<dbReference type="InterPro" id="IPR011705">
    <property type="entry name" value="BACK"/>
</dbReference>
<feature type="region of interest" description="Disordered" evidence="1">
    <location>
        <begin position="253"/>
        <end position="274"/>
    </location>
</feature>
<dbReference type="Pfam" id="PF07707">
    <property type="entry name" value="BACK"/>
    <property type="match status" value="1"/>
</dbReference>
<dbReference type="SMART" id="SM00225">
    <property type="entry name" value="BTB"/>
    <property type="match status" value="1"/>
</dbReference>
<dbReference type="InterPro" id="IPR011333">
    <property type="entry name" value="SKP1/BTB/POZ_sf"/>
</dbReference>
<dbReference type="SMART" id="SM00875">
    <property type="entry name" value="BACK"/>
    <property type="match status" value="1"/>
</dbReference>
<protein>
    <submittedName>
        <fullName evidence="4">BTB domain-containing protein</fullName>
    </submittedName>
</protein>
<dbReference type="PROSITE" id="PS50097">
    <property type="entry name" value="BTB"/>
    <property type="match status" value="1"/>
</dbReference>
<feature type="compositionally biased region" description="Basic residues" evidence="1">
    <location>
        <begin position="265"/>
        <end position="274"/>
    </location>
</feature>
<dbReference type="CDD" id="cd18186">
    <property type="entry name" value="BTB_POZ_ZBTB_KLHL-like"/>
    <property type="match status" value="1"/>
</dbReference>
<proteinExistence type="predicted"/>
<dbReference type="Pfam" id="PF00651">
    <property type="entry name" value="BTB"/>
    <property type="match status" value="1"/>
</dbReference>
<dbReference type="Proteomes" id="UP000887578">
    <property type="component" value="Unplaced"/>
</dbReference>
<keyword evidence="3" id="KW-1185">Reference proteome</keyword>
<organism evidence="3 4">
    <name type="scientific">Panagrolaimus davidi</name>
    <dbReference type="NCBI Taxonomy" id="227884"/>
    <lineage>
        <taxon>Eukaryota</taxon>
        <taxon>Metazoa</taxon>
        <taxon>Ecdysozoa</taxon>
        <taxon>Nematoda</taxon>
        <taxon>Chromadorea</taxon>
        <taxon>Rhabditida</taxon>
        <taxon>Tylenchina</taxon>
        <taxon>Panagrolaimomorpha</taxon>
        <taxon>Panagrolaimoidea</taxon>
        <taxon>Panagrolaimidae</taxon>
        <taxon>Panagrolaimus</taxon>
    </lineage>
</organism>
<dbReference type="Gene3D" id="3.30.710.10">
    <property type="entry name" value="Potassium Channel Kv1.1, Chain A"/>
    <property type="match status" value="1"/>
</dbReference>
<dbReference type="AlphaFoldDB" id="A0A914QGH3"/>
<sequence>MLFQTKKGADVTFILEQKEILAHKSLLIARSTVFEAMFIGAMASADSHPKISLNNYIANVKDFETFLEYLYTDQIDINLQNVYAIFKLAHLYDISSLLEECATFLQNNIELSNILEISTFSYLYQETCSLFNDCLEFICKNAMKVLYLPEFNKLDATIVAEILKCDNLKVKENDLFDIIYEWAIEETKRRDLEVTNRNIRSVSVTITDLLRFPIMEPVFLATHVKSTKFLSSSDFSDALSDSVLISNGQSEECTSRFNPKPRALPSRKRKYREF</sequence>
<evidence type="ECO:0000256" key="1">
    <source>
        <dbReference type="SAM" id="MobiDB-lite"/>
    </source>
</evidence>
<accession>A0A914QGH3</accession>
<dbReference type="Gene3D" id="1.25.40.420">
    <property type="match status" value="1"/>
</dbReference>
<feature type="domain" description="BTB" evidence="2">
    <location>
        <begin position="9"/>
        <end position="79"/>
    </location>
</feature>
<reference evidence="4" key="1">
    <citation type="submission" date="2022-11" db="UniProtKB">
        <authorList>
            <consortium name="WormBaseParasite"/>
        </authorList>
    </citation>
    <scope>IDENTIFICATION</scope>
</reference>
<dbReference type="InterPro" id="IPR000210">
    <property type="entry name" value="BTB/POZ_dom"/>
</dbReference>
<dbReference type="SUPFAM" id="SSF54695">
    <property type="entry name" value="POZ domain"/>
    <property type="match status" value="1"/>
</dbReference>
<evidence type="ECO:0000313" key="4">
    <source>
        <dbReference type="WBParaSite" id="PDA_v2.g28586.t1"/>
    </source>
</evidence>
<dbReference type="GO" id="GO:0022008">
    <property type="term" value="P:neurogenesis"/>
    <property type="evidence" value="ECO:0007669"/>
    <property type="project" value="TreeGrafter"/>
</dbReference>
<name>A0A914QGH3_9BILA</name>
<dbReference type="PANTHER" id="PTHR45774">
    <property type="entry name" value="BTB/POZ DOMAIN-CONTAINING"/>
    <property type="match status" value="1"/>
</dbReference>
<dbReference type="PANTHER" id="PTHR45774:SF4">
    <property type="entry name" value="AXUNDEAD, ISOFORM F"/>
    <property type="match status" value="1"/>
</dbReference>
<evidence type="ECO:0000313" key="3">
    <source>
        <dbReference type="Proteomes" id="UP000887578"/>
    </source>
</evidence>
<evidence type="ECO:0000259" key="2">
    <source>
        <dbReference type="PROSITE" id="PS50097"/>
    </source>
</evidence>
<dbReference type="WBParaSite" id="PDA_v2.g28586.t1">
    <property type="protein sequence ID" value="PDA_v2.g28586.t1"/>
    <property type="gene ID" value="PDA_v2.g28586"/>
</dbReference>
<dbReference type="GO" id="GO:0005829">
    <property type="term" value="C:cytosol"/>
    <property type="evidence" value="ECO:0007669"/>
    <property type="project" value="TreeGrafter"/>
</dbReference>